<dbReference type="AlphaFoldDB" id="A0AAD6SFQ8"/>
<dbReference type="PANTHER" id="PTHR33099">
    <property type="entry name" value="FE2OG DIOXYGENASE DOMAIN-CONTAINING PROTEIN"/>
    <property type="match status" value="1"/>
</dbReference>
<dbReference type="EMBL" id="JARJCM010000157">
    <property type="protein sequence ID" value="KAJ7025225.1"/>
    <property type="molecule type" value="Genomic_DNA"/>
</dbReference>
<organism evidence="2 3">
    <name type="scientific">Mycena alexandri</name>
    <dbReference type="NCBI Taxonomy" id="1745969"/>
    <lineage>
        <taxon>Eukaryota</taxon>
        <taxon>Fungi</taxon>
        <taxon>Dikarya</taxon>
        <taxon>Basidiomycota</taxon>
        <taxon>Agaricomycotina</taxon>
        <taxon>Agaricomycetes</taxon>
        <taxon>Agaricomycetidae</taxon>
        <taxon>Agaricales</taxon>
        <taxon>Marasmiineae</taxon>
        <taxon>Mycenaceae</taxon>
        <taxon>Mycena</taxon>
    </lineage>
</organism>
<feature type="region of interest" description="Disordered" evidence="1">
    <location>
        <begin position="16"/>
        <end position="49"/>
    </location>
</feature>
<dbReference type="PANTHER" id="PTHR33099:SF7">
    <property type="entry name" value="MYND-TYPE DOMAIN-CONTAINING PROTEIN"/>
    <property type="match status" value="1"/>
</dbReference>
<reference evidence="2" key="1">
    <citation type="submission" date="2023-03" db="EMBL/GenBank/DDBJ databases">
        <title>Massive genome expansion in bonnet fungi (Mycena s.s.) driven by repeated elements and novel gene families across ecological guilds.</title>
        <authorList>
            <consortium name="Lawrence Berkeley National Laboratory"/>
            <person name="Harder C.B."/>
            <person name="Miyauchi S."/>
            <person name="Viragh M."/>
            <person name="Kuo A."/>
            <person name="Thoen E."/>
            <person name="Andreopoulos B."/>
            <person name="Lu D."/>
            <person name="Skrede I."/>
            <person name="Drula E."/>
            <person name="Henrissat B."/>
            <person name="Morin E."/>
            <person name="Kohler A."/>
            <person name="Barry K."/>
            <person name="LaButti K."/>
            <person name="Morin E."/>
            <person name="Salamov A."/>
            <person name="Lipzen A."/>
            <person name="Mereny Z."/>
            <person name="Hegedus B."/>
            <person name="Baldrian P."/>
            <person name="Stursova M."/>
            <person name="Weitz H."/>
            <person name="Taylor A."/>
            <person name="Grigoriev I.V."/>
            <person name="Nagy L.G."/>
            <person name="Martin F."/>
            <person name="Kauserud H."/>
        </authorList>
    </citation>
    <scope>NUCLEOTIDE SEQUENCE</scope>
    <source>
        <strain evidence="2">CBHHK200</strain>
    </source>
</reference>
<proteinExistence type="predicted"/>
<protein>
    <submittedName>
        <fullName evidence="2">Uncharacterized protein</fullName>
    </submittedName>
</protein>
<evidence type="ECO:0000256" key="1">
    <source>
        <dbReference type="SAM" id="MobiDB-lite"/>
    </source>
</evidence>
<name>A0AAD6SFQ8_9AGAR</name>
<evidence type="ECO:0000313" key="2">
    <source>
        <dbReference type="EMBL" id="KAJ7025225.1"/>
    </source>
</evidence>
<evidence type="ECO:0000313" key="3">
    <source>
        <dbReference type="Proteomes" id="UP001218188"/>
    </source>
</evidence>
<gene>
    <name evidence="2" type="ORF">C8F04DRAFT_1129343</name>
</gene>
<feature type="compositionally biased region" description="Polar residues" evidence="1">
    <location>
        <begin position="36"/>
        <end position="49"/>
    </location>
</feature>
<keyword evidence="3" id="KW-1185">Reference proteome</keyword>
<sequence length="1109" mass="123205">MNFPRVEDVSMPLAIAENPLSDFESDDDTEGFDFQPTETESGPRSTDIPSTEVKAQFHAAMSEGFTFDGEFAVSAHYAMDVAPNPCLELDGLGTVGLPLSDRDARAFMSCEFVHNRDNGTAIWEIPAEKIHFDNPTWEKWIQNTAGPAAVLALTASKTKSVVFSLKRLVLYAPGSRSSRVPYDSAIEVSANTSVGHLMVMLPSRHEGGKSQLRHAGRVKTWDLAQESGRRTSIVAAYWGVNHTQSSLVSGYRLALVYEVIHHPKPGEDRLGLPQMNVVHRNLHNILCSWKDHADAAPQFLLCLLKHQYFKIPTLSAESLTGSDAAIAAHLRPLARQLGFRVLLAHIDFIVTGSACVNEDEDEEYERYDEDENYYDERDFEDYGEPYEAVELRRIVNLGGIPVDVDLDIEPEDVSKVSVTEYYPDDEIFQREERTEASRTKIYKRTILLLLPKHGKIDATVKIGDIYDFACATLERSSGPIPRARDKLLADNLIECCRTRPQDTRLKRAVHVLVAVARQWNDLDILLRTLNAGQVRENILLLGGDDFVSTYKTFGWDAMRQFYADAVNNDQSNARREVLLSRLTQMAADENGSSLAVWCATQEEIILRSLRKVDAAELPAIVNRSLARGGEFLLDIVVPQIRAQNAPVTVWREFLKCLRKHLVTTRAMPSRDIDIVRGLITECVTGLIQSTPAFPQKVTKDGRHHTYTIDPPAILRMIRFCVDTQNVGCCTLIFAKMRDAMQRGDFVRIYPPWQYYMGICADLVQYMKTVPGIEPTLRPFFVDAVDAMLARTWTTSGGMSVDPCNLAYNVSTLTMAAKKAGGASTLREKLTKEILSGCDSRTLQALARSVATEFPRAESEVSANDDMLATLVRAAIDKFSPSLGTSFRSDRYSGGPSCNQMVNLLKFCSEVDAKDQHHYLLSHLLQPPAGSTLEKHVSDSLTPFLPLLKQHLLAQSQSFAVEPYRSFAATVVQTFAEQVMADKPPEVASETDIQKIGCKDPDCSGCADLRSFLLGKQSTKSFTLPKNVLTHLEHKVARTASWGVICETTRPAGSLSLKITKPDTMMAHTAWSASSEIGKSLLDTLGDRAMQEAVLGPQCGWVRARITGET</sequence>
<accession>A0AAD6SFQ8</accession>
<comment type="caution">
    <text evidence="2">The sequence shown here is derived from an EMBL/GenBank/DDBJ whole genome shotgun (WGS) entry which is preliminary data.</text>
</comment>
<dbReference type="Proteomes" id="UP001218188">
    <property type="component" value="Unassembled WGS sequence"/>
</dbReference>